<dbReference type="GO" id="GO:0003998">
    <property type="term" value="F:acylphosphatase activity"/>
    <property type="evidence" value="ECO:0007669"/>
    <property type="project" value="UniProtKB-EC"/>
</dbReference>
<accession>A0A1W1W068</accession>
<dbReference type="PIRSF" id="PIRSF006256">
    <property type="entry name" value="CMPcnvr_hdrg_mat"/>
    <property type="match status" value="1"/>
</dbReference>
<dbReference type="Gene3D" id="3.30.420.360">
    <property type="match status" value="1"/>
</dbReference>
<dbReference type="OrthoDB" id="9808093at2"/>
<keyword evidence="7" id="KW-0862">Zinc</keyword>
<feature type="domain" description="YrdC-like" evidence="13">
    <location>
        <begin position="213"/>
        <end position="398"/>
    </location>
</feature>
<dbReference type="Pfam" id="PF01300">
    <property type="entry name" value="Sua5_yciO_yrdC"/>
    <property type="match status" value="1"/>
</dbReference>
<keyword evidence="6" id="KW-0863">Zinc-finger</keyword>
<evidence type="ECO:0000256" key="7">
    <source>
        <dbReference type="ARBA" id="ARBA00022833"/>
    </source>
</evidence>
<proteinExistence type="inferred from homology"/>
<evidence type="ECO:0000256" key="2">
    <source>
        <dbReference type="ARBA" id="ARBA00005614"/>
    </source>
</evidence>
<dbReference type="PANTHER" id="PTHR42959">
    <property type="entry name" value="CARBAMOYLTRANSFERASE"/>
    <property type="match status" value="1"/>
</dbReference>
<evidence type="ECO:0000313" key="15">
    <source>
        <dbReference type="Proteomes" id="UP000192569"/>
    </source>
</evidence>
<feature type="domain" description="Acylphosphatase-like" evidence="12">
    <location>
        <begin position="18"/>
        <end position="104"/>
    </location>
</feature>
<reference evidence="14 15" key="1">
    <citation type="submission" date="2017-04" db="EMBL/GenBank/DDBJ databases">
        <authorList>
            <person name="Afonso C.L."/>
            <person name="Miller P.J."/>
            <person name="Scott M.A."/>
            <person name="Spackman E."/>
            <person name="Goraichik I."/>
            <person name="Dimitrov K.M."/>
            <person name="Suarez D.L."/>
            <person name="Swayne D.E."/>
        </authorList>
    </citation>
    <scope>NUCLEOTIDE SEQUENCE [LARGE SCALE GENOMIC DNA]</scope>
    <source>
        <strain evidence="14 15">ToBE</strain>
    </source>
</reference>
<comment type="similarity">
    <text evidence="3 10">Belongs to the carbamoyltransferase HypF family.</text>
</comment>
<dbReference type="PROSITE" id="PS51160">
    <property type="entry name" value="ACYLPHOSPHATASE_3"/>
    <property type="match status" value="1"/>
</dbReference>
<dbReference type="RefSeq" id="WP_084666264.1">
    <property type="nucleotide sequence ID" value="NZ_LT838272.1"/>
</dbReference>
<dbReference type="InterPro" id="IPR001792">
    <property type="entry name" value="Acylphosphatase-like_dom"/>
</dbReference>
<keyword evidence="5" id="KW-0479">Metal-binding</keyword>
<dbReference type="InterPro" id="IPR017968">
    <property type="entry name" value="Acylphosphatase_CS"/>
</dbReference>
<dbReference type="EC" id="6.2.-.-" evidence="10"/>
<dbReference type="GO" id="GO:0051604">
    <property type="term" value="P:protein maturation"/>
    <property type="evidence" value="ECO:0007669"/>
    <property type="project" value="TreeGrafter"/>
</dbReference>
<dbReference type="PROSITE" id="PS51163">
    <property type="entry name" value="YRDC"/>
    <property type="match status" value="1"/>
</dbReference>
<dbReference type="Gene3D" id="3.30.420.40">
    <property type="match status" value="1"/>
</dbReference>
<dbReference type="SUPFAM" id="SSF55821">
    <property type="entry name" value="YrdC/RibB"/>
    <property type="match status" value="1"/>
</dbReference>
<dbReference type="Gene3D" id="3.30.110.120">
    <property type="match status" value="1"/>
</dbReference>
<dbReference type="FunFam" id="3.30.110.120:FF:000001">
    <property type="entry name" value="Carbamoyltransferase HypF"/>
    <property type="match status" value="1"/>
</dbReference>
<evidence type="ECO:0000256" key="3">
    <source>
        <dbReference type="ARBA" id="ARBA00008097"/>
    </source>
</evidence>
<comment type="pathway">
    <text evidence="1">Protein modification; [NiFe] hydrogenase maturation.</text>
</comment>
<protein>
    <recommendedName>
        <fullName evidence="10">Carbamoyltransferase</fullName>
        <ecNumber evidence="10">6.2.-.-</ecNumber>
    </recommendedName>
</protein>
<evidence type="ECO:0000259" key="12">
    <source>
        <dbReference type="PROSITE" id="PS51160"/>
    </source>
</evidence>
<dbReference type="GO" id="GO:0016874">
    <property type="term" value="F:ligase activity"/>
    <property type="evidence" value="ECO:0007669"/>
    <property type="project" value="UniProtKB-UniRule"/>
</dbReference>
<feature type="active site" evidence="11">
    <location>
        <position position="33"/>
    </location>
</feature>
<dbReference type="PANTHER" id="PTHR42959:SF1">
    <property type="entry name" value="CARBAMOYLTRANSFERASE HYPF"/>
    <property type="match status" value="1"/>
</dbReference>
<dbReference type="EMBL" id="LT838272">
    <property type="protein sequence ID" value="SMB98890.1"/>
    <property type="molecule type" value="Genomic_DNA"/>
</dbReference>
<name>A0A1W1W068_9FIRM</name>
<dbReference type="InterPro" id="IPR041440">
    <property type="entry name" value="HypF_C"/>
</dbReference>
<dbReference type="Proteomes" id="UP000192569">
    <property type="component" value="Chromosome I"/>
</dbReference>
<evidence type="ECO:0000259" key="13">
    <source>
        <dbReference type="PROSITE" id="PS51163"/>
    </source>
</evidence>
<keyword evidence="15" id="KW-1185">Reference proteome</keyword>
<dbReference type="InterPro" id="IPR051060">
    <property type="entry name" value="Carbamoyltrans_HypF-like"/>
</dbReference>
<dbReference type="AlphaFoldDB" id="A0A1W1W068"/>
<dbReference type="SUPFAM" id="SSF54975">
    <property type="entry name" value="Acylphosphatase/BLUF domain-like"/>
    <property type="match status" value="1"/>
</dbReference>
<dbReference type="InterPro" id="IPR017945">
    <property type="entry name" value="DHBP_synth_RibB-like_a/b_dom"/>
</dbReference>
<evidence type="ECO:0000256" key="4">
    <source>
        <dbReference type="ARBA" id="ARBA00022598"/>
    </source>
</evidence>
<dbReference type="SUPFAM" id="SSF53067">
    <property type="entry name" value="Actin-like ATPase domain"/>
    <property type="match status" value="1"/>
</dbReference>
<evidence type="ECO:0000256" key="10">
    <source>
        <dbReference type="PIRNR" id="PIRNR006256"/>
    </source>
</evidence>
<evidence type="ECO:0000256" key="1">
    <source>
        <dbReference type="ARBA" id="ARBA00004711"/>
    </source>
</evidence>
<keyword evidence="11" id="KW-0378">Hydrolase</keyword>
<comment type="similarity">
    <text evidence="2">Belongs to the acylphosphatase family.</text>
</comment>
<dbReference type="InterPro" id="IPR036046">
    <property type="entry name" value="Acylphosphatase-like_dom_sf"/>
</dbReference>
<dbReference type="InterPro" id="IPR004421">
    <property type="entry name" value="Carbamoyltransferase_HypF"/>
</dbReference>
<dbReference type="Pfam" id="PF22521">
    <property type="entry name" value="HypF_C_2"/>
    <property type="match status" value="1"/>
</dbReference>
<dbReference type="NCBIfam" id="TIGR00143">
    <property type="entry name" value="hypF"/>
    <property type="match status" value="1"/>
</dbReference>
<keyword evidence="4" id="KW-0436">Ligase</keyword>
<dbReference type="Pfam" id="PF00708">
    <property type="entry name" value="Acylphosphatase"/>
    <property type="match status" value="1"/>
</dbReference>
<dbReference type="Pfam" id="PF17788">
    <property type="entry name" value="HypF_C"/>
    <property type="match status" value="1"/>
</dbReference>
<evidence type="ECO:0000256" key="11">
    <source>
        <dbReference type="PROSITE-ProRule" id="PRU00520"/>
    </source>
</evidence>
<dbReference type="UniPathway" id="UPA00335"/>
<dbReference type="GO" id="GO:0003725">
    <property type="term" value="F:double-stranded RNA binding"/>
    <property type="evidence" value="ECO:0007669"/>
    <property type="project" value="InterPro"/>
</dbReference>
<dbReference type="InterPro" id="IPR011125">
    <property type="entry name" value="Znf_HypF"/>
</dbReference>
<dbReference type="InterPro" id="IPR055128">
    <property type="entry name" value="HypF_C_2"/>
</dbReference>
<dbReference type="STRING" id="698762.SAMN00808754_2606"/>
<dbReference type="Gene3D" id="3.90.870.50">
    <property type="match status" value="1"/>
</dbReference>
<evidence type="ECO:0000256" key="5">
    <source>
        <dbReference type="ARBA" id="ARBA00022723"/>
    </source>
</evidence>
<evidence type="ECO:0000256" key="6">
    <source>
        <dbReference type="ARBA" id="ARBA00022771"/>
    </source>
</evidence>
<comment type="catalytic activity">
    <reaction evidence="9">
        <text>C-terminal L-cysteinyl-[HypE protein] + carbamoyl phosphate + ATP + H2O = C-terminal S-carboxamide-L-cysteinyl-[HypE protein] + AMP + phosphate + diphosphate + H(+)</text>
        <dbReference type="Rhea" id="RHEA:55636"/>
        <dbReference type="Rhea" id="RHEA-COMP:14247"/>
        <dbReference type="Rhea" id="RHEA-COMP:14392"/>
        <dbReference type="ChEBI" id="CHEBI:15377"/>
        <dbReference type="ChEBI" id="CHEBI:15378"/>
        <dbReference type="ChEBI" id="CHEBI:30616"/>
        <dbReference type="ChEBI" id="CHEBI:33019"/>
        <dbReference type="ChEBI" id="CHEBI:43474"/>
        <dbReference type="ChEBI" id="CHEBI:58228"/>
        <dbReference type="ChEBI" id="CHEBI:76913"/>
        <dbReference type="ChEBI" id="CHEBI:139126"/>
        <dbReference type="ChEBI" id="CHEBI:456215"/>
    </reaction>
</comment>
<comment type="catalytic activity">
    <reaction evidence="8 11">
        <text>an acyl phosphate + H2O = a carboxylate + phosphate + H(+)</text>
        <dbReference type="Rhea" id="RHEA:14965"/>
        <dbReference type="ChEBI" id="CHEBI:15377"/>
        <dbReference type="ChEBI" id="CHEBI:15378"/>
        <dbReference type="ChEBI" id="CHEBI:29067"/>
        <dbReference type="ChEBI" id="CHEBI:43474"/>
        <dbReference type="ChEBI" id="CHEBI:59918"/>
        <dbReference type="EC" id="3.6.1.7"/>
    </reaction>
</comment>
<sequence>MAKTAGSIQKEKCRPLRRYRLTLWGIVQGVGFRPFVYRLAQSWGVRGTVYNASSGVCIDVEGEEDRVEAFIQEVLVRPPRLARIAGWQKEELEPYGWKDFTITASLTGDEQQVVASPDVALCNDCRRELEDPSDRHYLYPFTNCTNCGPRFTIIFSLPYDRSRTAMAPFTLCPECATEYTDPANRRFHAQPIACPACGPQVELLNNKGQPVTGDWLKKASQLLKEGYILAIKGLGGFHLACDATNKHAVSLLRLRKGRPRKPFAVMARDLDTVKQYCFLNEEEAALLSSPAAPIVLLRQRPDTDLAPEVAPGLSTLGVMLPYTPLHLLILQAGPPLLVMTSANPSDLPLVKENHKALEELRNIADYFLCHNREIVNRCDDSVVSLRLGGTHFYRRSRGYVPQAIQLDLPQGPDVLAVGGDLKNTLCLLKKNLAFLSQHIGDLATLETQKAWREARERLEILTGTRPELVACDLHPRYYSAHLAQELGLKVIRIQHHHAHLASCLAENQAKGPALGIIADGTGYGLDGAIWGGEILIGSYEEFERVFHLKYVPLPSGDQGVRKPWYLALSYLYHYLGLEEAEKAAQRFLSQGLPADVVLNIFKRKFGLVPTSSLGRLFDAVAALIGLCLENTYDGQAPSELEEAALSAGNLSTYPPYPFKLEGREIDPGPMIEGLWEDYKKGIPSPIIAARFHRTIGEMLVQAVKQASEITGIRQVALSGGVWHNALLQESVYQHLTTQGFTVYVHRLVPTNDGGLALGQAAIARCLAKED</sequence>
<evidence type="ECO:0000256" key="9">
    <source>
        <dbReference type="ARBA" id="ARBA00048220"/>
    </source>
</evidence>
<gene>
    <name evidence="14" type="ORF">SAMN00808754_2606</name>
</gene>
<feature type="active site" evidence="11">
    <location>
        <position position="51"/>
    </location>
</feature>
<dbReference type="GO" id="GO:0016743">
    <property type="term" value="F:carboxyl- or carbamoyltransferase activity"/>
    <property type="evidence" value="ECO:0007669"/>
    <property type="project" value="UniProtKB-UniRule"/>
</dbReference>
<evidence type="ECO:0000256" key="8">
    <source>
        <dbReference type="ARBA" id="ARBA00047645"/>
    </source>
</evidence>
<dbReference type="PROSITE" id="PS00150">
    <property type="entry name" value="ACYLPHOSPHATASE_1"/>
    <property type="match status" value="1"/>
</dbReference>
<dbReference type="GO" id="GO:0008270">
    <property type="term" value="F:zinc ion binding"/>
    <property type="evidence" value="ECO:0007669"/>
    <property type="project" value="UniProtKB-KW"/>
</dbReference>
<dbReference type="Pfam" id="PF07503">
    <property type="entry name" value="zf-HYPF"/>
    <property type="match status" value="2"/>
</dbReference>
<dbReference type="InterPro" id="IPR006070">
    <property type="entry name" value="Sua5-like_dom"/>
</dbReference>
<dbReference type="InterPro" id="IPR043129">
    <property type="entry name" value="ATPase_NBD"/>
</dbReference>
<organism evidence="14 15">
    <name type="scientific">Thermanaeromonas toyohensis ToBE</name>
    <dbReference type="NCBI Taxonomy" id="698762"/>
    <lineage>
        <taxon>Bacteria</taxon>
        <taxon>Bacillati</taxon>
        <taxon>Bacillota</taxon>
        <taxon>Clostridia</taxon>
        <taxon>Neomoorellales</taxon>
        <taxon>Neomoorellaceae</taxon>
        <taxon>Thermanaeromonas</taxon>
    </lineage>
</organism>
<evidence type="ECO:0000313" key="14">
    <source>
        <dbReference type="EMBL" id="SMB98890.1"/>
    </source>
</evidence>